<comment type="function">
    <text evidence="4">Acts as an anti-CsrA protein, binds CsrA and prevents it from repressing translation of its target genes, one of which is flagellin. Binds to flagellin and participates in the assembly of the flagellum.</text>
</comment>
<comment type="subunit">
    <text evidence="4">Interacts with translational regulator CsrA and flagellin(s).</text>
</comment>
<comment type="caution">
    <text evidence="5">The sequence shown here is derived from an EMBL/GenBank/DDBJ whole genome shotgun (WGS) entry which is preliminary data.</text>
</comment>
<dbReference type="Proteomes" id="UP001519328">
    <property type="component" value="Unassembled WGS sequence"/>
</dbReference>
<keyword evidence="6" id="KW-1185">Reference proteome</keyword>
<keyword evidence="2 4" id="KW-1005">Bacterial flagellum biogenesis</keyword>
<dbReference type="InterPro" id="IPR003775">
    <property type="entry name" value="Flagellar_assembly_factor_FliW"/>
</dbReference>
<reference evidence="5 6" key="1">
    <citation type="submission" date="2021-03" db="EMBL/GenBank/DDBJ databases">
        <title>Genomic Encyclopedia of Type Strains, Phase IV (KMG-IV): sequencing the most valuable type-strain genomes for metagenomic binning, comparative biology and taxonomic classification.</title>
        <authorList>
            <person name="Goeker M."/>
        </authorList>
    </citation>
    <scope>NUCLEOTIDE SEQUENCE [LARGE SCALE GENOMIC DNA]</scope>
    <source>
        <strain evidence="5 6">DSM 21085</strain>
    </source>
</reference>
<dbReference type="PANTHER" id="PTHR39190">
    <property type="entry name" value="FLAGELLAR ASSEMBLY FACTOR FLIW"/>
    <property type="match status" value="1"/>
</dbReference>
<keyword evidence="1 4" id="KW-0963">Cytoplasm</keyword>
<accession>A0ABS4HAR0</accession>
<protein>
    <recommendedName>
        <fullName evidence="4">Flagellar assembly factor FliW</fullName>
    </recommendedName>
</protein>
<organism evidence="5 6">
    <name type="scientific">Virgibacillus litoralis</name>
    <dbReference type="NCBI Taxonomy" id="578221"/>
    <lineage>
        <taxon>Bacteria</taxon>
        <taxon>Bacillati</taxon>
        <taxon>Bacillota</taxon>
        <taxon>Bacilli</taxon>
        <taxon>Bacillales</taxon>
        <taxon>Bacillaceae</taxon>
        <taxon>Virgibacillus</taxon>
    </lineage>
</organism>
<dbReference type="SUPFAM" id="SSF141457">
    <property type="entry name" value="BH3618-like"/>
    <property type="match status" value="1"/>
</dbReference>
<sequence length="149" mass="16537">MKIETKYLGDMEIVDSKIIQFPSGLPGFIDETKFVLLDLPDNAAFQIMQSVTTPSIAFIVTNPYQFYQNYVIDLDEGIIDNLQIENDKDVIVLVIVTVKDPFNTSTINLKAPIIINSQTKQGKQYILNMDEYPSKAAIAPSTSSAGKGE</sequence>
<dbReference type="NCBIfam" id="NF009793">
    <property type="entry name" value="PRK13285.1-1"/>
    <property type="match status" value="1"/>
</dbReference>
<keyword evidence="5" id="KW-0282">Flagellum</keyword>
<dbReference type="EMBL" id="JAGGKK010000003">
    <property type="protein sequence ID" value="MBP1947978.1"/>
    <property type="molecule type" value="Genomic_DNA"/>
</dbReference>
<proteinExistence type="inferred from homology"/>
<keyword evidence="3 4" id="KW-0810">Translation regulation</keyword>
<evidence type="ECO:0000256" key="2">
    <source>
        <dbReference type="ARBA" id="ARBA00022795"/>
    </source>
</evidence>
<comment type="subcellular location">
    <subcellularLocation>
        <location evidence="4">Cytoplasm</location>
    </subcellularLocation>
</comment>
<gene>
    <name evidence="4" type="primary">fliW</name>
    <name evidence="5" type="ORF">J2Z82_000907</name>
</gene>
<dbReference type="HAMAP" id="MF_01185">
    <property type="entry name" value="FliW"/>
    <property type="match status" value="1"/>
</dbReference>
<evidence type="ECO:0000313" key="6">
    <source>
        <dbReference type="Proteomes" id="UP001519328"/>
    </source>
</evidence>
<dbReference type="PANTHER" id="PTHR39190:SF1">
    <property type="entry name" value="FLAGELLAR ASSEMBLY FACTOR FLIW"/>
    <property type="match status" value="1"/>
</dbReference>
<keyword evidence="5" id="KW-0966">Cell projection</keyword>
<keyword evidence="4" id="KW-0143">Chaperone</keyword>
<evidence type="ECO:0000313" key="5">
    <source>
        <dbReference type="EMBL" id="MBP1947978.1"/>
    </source>
</evidence>
<dbReference type="Pfam" id="PF02623">
    <property type="entry name" value="FliW"/>
    <property type="match status" value="1"/>
</dbReference>
<name>A0ABS4HAR0_9BACI</name>
<evidence type="ECO:0000256" key="3">
    <source>
        <dbReference type="ARBA" id="ARBA00022845"/>
    </source>
</evidence>
<evidence type="ECO:0000256" key="1">
    <source>
        <dbReference type="ARBA" id="ARBA00022490"/>
    </source>
</evidence>
<keyword evidence="5" id="KW-0969">Cilium</keyword>
<dbReference type="Gene3D" id="2.30.290.10">
    <property type="entry name" value="BH3618-like"/>
    <property type="match status" value="1"/>
</dbReference>
<dbReference type="InterPro" id="IPR024046">
    <property type="entry name" value="Flagellar_assmbl_FliW_dom_sf"/>
</dbReference>
<dbReference type="RefSeq" id="WP_209479568.1">
    <property type="nucleotide sequence ID" value="NZ_JAGGKK010000003.1"/>
</dbReference>
<comment type="similarity">
    <text evidence="4">Belongs to the FliW family.</text>
</comment>
<evidence type="ECO:0000256" key="4">
    <source>
        <dbReference type="HAMAP-Rule" id="MF_01185"/>
    </source>
</evidence>